<name>A0A8J3YIF3_9ACTN</name>
<evidence type="ECO:0000313" key="2">
    <source>
        <dbReference type="EMBL" id="GIJ45899.1"/>
    </source>
</evidence>
<dbReference type="Proteomes" id="UP000619260">
    <property type="component" value="Unassembled WGS sequence"/>
</dbReference>
<feature type="region of interest" description="Disordered" evidence="1">
    <location>
        <begin position="1"/>
        <end position="51"/>
    </location>
</feature>
<keyword evidence="3" id="KW-1185">Reference proteome</keyword>
<dbReference type="AlphaFoldDB" id="A0A8J3YIF3"/>
<dbReference type="EMBL" id="BOPF01000008">
    <property type="protein sequence ID" value="GIJ45899.1"/>
    <property type="molecule type" value="Genomic_DNA"/>
</dbReference>
<comment type="caution">
    <text evidence="2">The sequence shown here is derived from an EMBL/GenBank/DDBJ whole genome shotgun (WGS) entry which is preliminary data.</text>
</comment>
<feature type="compositionally biased region" description="Basic and acidic residues" evidence="1">
    <location>
        <begin position="10"/>
        <end position="22"/>
    </location>
</feature>
<gene>
    <name evidence="2" type="ORF">Val02_27850</name>
</gene>
<evidence type="ECO:0000313" key="3">
    <source>
        <dbReference type="Proteomes" id="UP000619260"/>
    </source>
</evidence>
<organism evidence="2 3">
    <name type="scientific">Virgisporangium aliadipatigenens</name>
    <dbReference type="NCBI Taxonomy" id="741659"/>
    <lineage>
        <taxon>Bacteria</taxon>
        <taxon>Bacillati</taxon>
        <taxon>Actinomycetota</taxon>
        <taxon>Actinomycetes</taxon>
        <taxon>Micromonosporales</taxon>
        <taxon>Micromonosporaceae</taxon>
        <taxon>Virgisporangium</taxon>
    </lineage>
</organism>
<evidence type="ECO:0000256" key="1">
    <source>
        <dbReference type="SAM" id="MobiDB-lite"/>
    </source>
</evidence>
<sequence length="51" mass="5428">MLGLSPRPQRVAEDPTKQDHGTSRLPKGYAYGTATVPADRPSGILPRTVAP</sequence>
<protein>
    <submittedName>
        <fullName evidence="2">Uncharacterized protein</fullName>
    </submittedName>
</protein>
<reference evidence="2" key="1">
    <citation type="submission" date="2021-01" db="EMBL/GenBank/DDBJ databases">
        <title>Whole genome shotgun sequence of Virgisporangium aliadipatigenens NBRC 105644.</title>
        <authorList>
            <person name="Komaki H."/>
            <person name="Tamura T."/>
        </authorList>
    </citation>
    <scope>NUCLEOTIDE SEQUENCE</scope>
    <source>
        <strain evidence="2">NBRC 105644</strain>
    </source>
</reference>
<proteinExistence type="predicted"/>
<accession>A0A8J3YIF3</accession>